<feature type="region of interest" description="Disordered" evidence="1">
    <location>
        <begin position="1"/>
        <end position="25"/>
    </location>
</feature>
<sequence length="266" mass="26555">MANNESAEIGDDAGVGENSSDQNLASSQAPVAEQALLGSVGRSLILAAVSAVVVWGALRVMLPVFELPPHLRDLSGNAPEEQQNELMAASVATSHKNAAFAFATLAGLLALALAIAELMSRKQIGRASWGGPLAFLVAAGVAACGGMLGGSLATSTSLPEDPLTKTILLQVITLGVVGLGVGLGLSLAIMLPKIQPQLLGNCVVGGALGGALGGLIFPLASSVLLPSARTEVAMPDPGASRLLWLAVGAIMIALTTTGIGKGKKAA</sequence>
<keyword evidence="2" id="KW-0812">Transmembrane</keyword>
<dbReference type="RefSeq" id="WP_077024980.1">
    <property type="nucleotide sequence ID" value="NZ_CP017641.1"/>
</dbReference>
<feature type="transmembrane region" description="Helical" evidence="2">
    <location>
        <begin position="198"/>
        <end position="221"/>
    </location>
</feature>
<protein>
    <submittedName>
        <fullName evidence="3">Uncharacterized protein</fullName>
    </submittedName>
</protein>
<feature type="transmembrane region" description="Helical" evidence="2">
    <location>
        <begin position="44"/>
        <end position="65"/>
    </location>
</feature>
<feature type="transmembrane region" description="Helical" evidence="2">
    <location>
        <begin position="241"/>
        <end position="260"/>
    </location>
</feature>
<name>A0A1P8WHM2_9PLAN</name>
<feature type="transmembrane region" description="Helical" evidence="2">
    <location>
        <begin position="98"/>
        <end position="119"/>
    </location>
</feature>
<evidence type="ECO:0000313" key="3">
    <source>
        <dbReference type="EMBL" id="APZ93527.1"/>
    </source>
</evidence>
<feature type="transmembrane region" description="Helical" evidence="2">
    <location>
        <begin position="131"/>
        <end position="155"/>
    </location>
</feature>
<evidence type="ECO:0000313" key="4">
    <source>
        <dbReference type="Proteomes" id="UP000187735"/>
    </source>
</evidence>
<organism evidence="3 4">
    <name type="scientific">Fuerstiella marisgermanici</name>
    <dbReference type="NCBI Taxonomy" id="1891926"/>
    <lineage>
        <taxon>Bacteria</taxon>
        <taxon>Pseudomonadati</taxon>
        <taxon>Planctomycetota</taxon>
        <taxon>Planctomycetia</taxon>
        <taxon>Planctomycetales</taxon>
        <taxon>Planctomycetaceae</taxon>
        <taxon>Fuerstiella</taxon>
    </lineage>
</organism>
<dbReference type="KEGG" id="fmr:Fuma_03145"/>
<dbReference type="EMBL" id="CP017641">
    <property type="protein sequence ID" value="APZ93527.1"/>
    <property type="molecule type" value="Genomic_DNA"/>
</dbReference>
<accession>A0A1P8WHM2</accession>
<evidence type="ECO:0000256" key="2">
    <source>
        <dbReference type="SAM" id="Phobius"/>
    </source>
</evidence>
<reference evidence="3 4" key="1">
    <citation type="journal article" date="2016" name="Front. Microbiol.">
        <title>Fuerstia marisgermanicae gen. nov., sp. nov., an Unusual Member of the Phylum Planctomycetes from the German Wadden Sea.</title>
        <authorList>
            <person name="Kohn T."/>
            <person name="Heuer A."/>
            <person name="Jogler M."/>
            <person name="Vollmers J."/>
            <person name="Boedeker C."/>
            <person name="Bunk B."/>
            <person name="Rast P."/>
            <person name="Borchert D."/>
            <person name="Glockner I."/>
            <person name="Freese H.M."/>
            <person name="Klenk H.P."/>
            <person name="Overmann J."/>
            <person name="Kaster A.K."/>
            <person name="Rohde M."/>
            <person name="Wiegand S."/>
            <person name="Jogler C."/>
        </authorList>
    </citation>
    <scope>NUCLEOTIDE SEQUENCE [LARGE SCALE GENOMIC DNA]</scope>
    <source>
        <strain evidence="3 4">NH11</strain>
    </source>
</reference>
<evidence type="ECO:0000256" key="1">
    <source>
        <dbReference type="SAM" id="MobiDB-lite"/>
    </source>
</evidence>
<dbReference type="AlphaFoldDB" id="A0A1P8WHM2"/>
<keyword evidence="2" id="KW-1133">Transmembrane helix</keyword>
<proteinExistence type="predicted"/>
<feature type="transmembrane region" description="Helical" evidence="2">
    <location>
        <begin position="167"/>
        <end position="191"/>
    </location>
</feature>
<dbReference type="Proteomes" id="UP000187735">
    <property type="component" value="Chromosome"/>
</dbReference>
<keyword evidence="2" id="KW-0472">Membrane</keyword>
<gene>
    <name evidence="3" type="ORF">Fuma_03145</name>
</gene>
<dbReference type="STRING" id="1891926.Fuma_03145"/>
<keyword evidence="4" id="KW-1185">Reference proteome</keyword>